<accession>A0A2W7U2J2</accession>
<keyword evidence="3" id="KW-1185">Reference proteome</keyword>
<dbReference type="RefSeq" id="WP_111408398.1">
    <property type="nucleotide sequence ID" value="NZ_QKXH01000001.1"/>
</dbReference>
<organism evidence="2 3">
    <name type="scientific">Flavobacterium aquariorum</name>
    <dbReference type="NCBI Taxonomy" id="2217670"/>
    <lineage>
        <taxon>Bacteria</taxon>
        <taxon>Pseudomonadati</taxon>
        <taxon>Bacteroidota</taxon>
        <taxon>Flavobacteriia</taxon>
        <taxon>Flavobacteriales</taxon>
        <taxon>Flavobacteriaceae</taxon>
        <taxon>Flavobacterium</taxon>
    </lineage>
</organism>
<dbReference type="AlphaFoldDB" id="A0A2W7U2J2"/>
<dbReference type="Pfam" id="PF18175">
    <property type="entry name" value="HU-CCDC81_bac_2"/>
    <property type="match status" value="1"/>
</dbReference>
<dbReference type="EMBL" id="QKXH01000001">
    <property type="protein sequence ID" value="PZX95330.1"/>
    <property type="molecule type" value="Genomic_DNA"/>
</dbReference>
<dbReference type="OrthoDB" id="653949at2"/>
<reference evidence="2 3" key="1">
    <citation type="submission" date="2018-06" db="EMBL/GenBank/DDBJ databases">
        <title>Flavobacterium sp IMCC34762, genome.</title>
        <authorList>
            <person name="Joung Y."/>
            <person name="Cho J."/>
            <person name="Song J."/>
        </authorList>
    </citation>
    <scope>NUCLEOTIDE SEQUENCE [LARGE SCALE GENOMIC DNA]</scope>
    <source>
        <strain evidence="2 3">IMCC34762</strain>
    </source>
</reference>
<comment type="caution">
    <text evidence="2">The sequence shown here is derived from an EMBL/GenBank/DDBJ whole genome shotgun (WGS) entry which is preliminary data.</text>
</comment>
<dbReference type="Proteomes" id="UP000249177">
    <property type="component" value="Unassembled WGS sequence"/>
</dbReference>
<dbReference type="InterPro" id="IPR036680">
    <property type="entry name" value="SPOR-like_sf"/>
</dbReference>
<dbReference type="SUPFAM" id="SSF110997">
    <property type="entry name" value="Sporulation related repeat"/>
    <property type="match status" value="1"/>
</dbReference>
<name>A0A2W7U2J2_9FLAO</name>
<dbReference type="GO" id="GO:0042834">
    <property type="term" value="F:peptidoglycan binding"/>
    <property type="evidence" value="ECO:0007669"/>
    <property type="project" value="InterPro"/>
</dbReference>
<evidence type="ECO:0000259" key="1">
    <source>
        <dbReference type="PROSITE" id="PS51724"/>
    </source>
</evidence>
<dbReference type="Pfam" id="PF05036">
    <property type="entry name" value="SPOR"/>
    <property type="match status" value="1"/>
</dbReference>
<dbReference type="InterPro" id="IPR040495">
    <property type="entry name" value="HU-CCDC81_bac_1"/>
</dbReference>
<gene>
    <name evidence="2" type="ORF">DOS84_01845</name>
</gene>
<dbReference type="PROSITE" id="PS51724">
    <property type="entry name" value="SPOR"/>
    <property type="match status" value="1"/>
</dbReference>
<protein>
    <submittedName>
        <fullName evidence="2">SPOR domain-containing protein</fullName>
    </submittedName>
</protein>
<dbReference type="InterPro" id="IPR007730">
    <property type="entry name" value="SPOR-like_dom"/>
</dbReference>
<dbReference type="Gene3D" id="3.30.70.1070">
    <property type="entry name" value="Sporulation related repeat"/>
    <property type="match status" value="1"/>
</dbReference>
<proteinExistence type="predicted"/>
<evidence type="ECO:0000313" key="3">
    <source>
        <dbReference type="Proteomes" id="UP000249177"/>
    </source>
</evidence>
<dbReference type="Pfam" id="PF18174">
    <property type="entry name" value="HU-CCDC81_bac_1"/>
    <property type="match status" value="1"/>
</dbReference>
<feature type="domain" description="SPOR" evidence="1">
    <location>
        <begin position="249"/>
        <end position="326"/>
    </location>
</feature>
<dbReference type="InterPro" id="IPR041268">
    <property type="entry name" value="HU-CCDC81_bac_2"/>
</dbReference>
<evidence type="ECO:0000313" key="2">
    <source>
        <dbReference type="EMBL" id="PZX95330.1"/>
    </source>
</evidence>
<sequence>MKIELYIAQLLYRYQCVTVPGFGAFLTEIQSAQLLENSHSFFPPKKMISFNTHIKNNDGLLANHIAQAEKTSYDYAVSAIEYEVLNWKKTLQENRSFTIKNIGVLNLTAENNILFTPNEQTNYLAQSFGLTSFVSPAVKREVELPKPEIVFEKSTAVTAVIEEEKPIFNFIPETRERSPYLKYAAVFVIGLAIAGSIGYPMYQNQIASETVLVETAVQKQVQHKIQEATFFIQTPIPAVTLSLKSEKEVEAKMPYHIMAGAFRSEANAQKRYNQLIAKGYKARVLGINKNGLYPVLYGSYATFAEAEKEKDSITETDNPEAWILIQSL</sequence>